<keyword evidence="5" id="KW-1185">Reference proteome</keyword>
<comment type="caution">
    <text evidence="4">The sequence shown here is derived from an EMBL/GenBank/DDBJ whole genome shotgun (WGS) entry which is preliminary data.</text>
</comment>
<sequence>MKGFFNLCVPLYKHALEGNWEEAKVIIAKDDRLKHAAIASGSPTLLHIAAGAGEDARHTHFVQELLRLLEVKHLSLRDYKGNTAFCFAAATGNMAVANLMFEMDSELAELRGGLGAAPVQLAALQGRCDMTLFLYNMTKRVLREDDLQLLFFTCINTGNYGLALKMAKENQMLAFARNENKETALHLLARSSLESCCQGLEHQEPIINPGMKRQVIFQLVKFLWQTFIFKSSSKDEIFEFIRNPSHLLFDAAKVGNFGFLSELISAYPSLILEMDSRDQTIIHVAVTSRHASIYNLIREIGSQKDIIATMTDTEGNTLLHLAAKRAPERQLELVSAAAFQMCLELVWSKEVEKIMLPSSLVNLKNSEDCSEREHAELRNDAECWMKSIAQNCMLISTVIATGVFAASITIPGGLHDKSGKPNYLKKPPFLVFAISDAVAFISSATAILIFLSILVSRYAESDFYKSLPLKLIFGLLGLFCSITSMMVTFASAFFITYYYDSNWVPSFISAFAFLPILLFIILQFSLWCDIMYSTFYCKNIFKPDKSILYVLKN</sequence>
<dbReference type="PANTHER" id="PTHR24177:SF437">
    <property type="entry name" value="ANKYRIN REPEAT PROTEIN"/>
    <property type="match status" value="1"/>
</dbReference>
<protein>
    <recommendedName>
        <fullName evidence="3">PGG domain-containing protein</fullName>
    </recommendedName>
</protein>
<evidence type="ECO:0000259" key="3">
    <source>
        <dbReference type="Pfam" id="PF13962"/>
    </source>
</evidence>
<evidence type="ECO:0000256" key="1">
    <source>
        <dbReference type="ARBA" id="ARBA00004413"/>
    </source>
</evidence>
<feature type="domain" description="PGG" evidence="3">
    <location>
        <begin position="384"/>
        <end position="495"/>
    </location>
</feature>
<feature type="transmembrane region" description="Helical" evidence="2">
    <location>
        <begin position="471"/>
        <end position="495"/>
    </location>
</feature>
<dbReference type="PANTHER" id="PTHR24177">
    <property type="entry name" value="CASKIN"/>
    <property type="match status" value="1"/>
</dbReference>
<keyword evidence="2" id="KW-1133">Transmembrane helix</keyword>
<dbReference type="Gene3D" id="1.25.40.20">
    <property type="entry name" value="Ankyrin repeat-containing domain"/>
    <property type="match status" value="2"/>
</dbReference>
<feature type="transmembrane region" description="Helical" evidence="2">
    <location>
        <begin position="507"/>
        <end position="528"/>
    </location>
</feature>
<dbReference type="Gramene" id="arahy.Tifrunner.gnm2.ann2.Ah04g147700.1">
    <property type="protein sequence ID" value="arahy.Tifrunner.gnm2.ann2.Ah04g147700.1-CDS"/>
    <property type="gene ID" value="arahy.Tifrunner.gnm2.ann2.Ah04g147700"/>
</dbReference>
<dbReference type="SMR" id="A0A445DI52"/>
<dbReference type="SMART" id="SM00248">
    <property type="entry name" value="ANK"/>
    <property type="match status" value="5"/>
</dbReference>
<evidence type="ECO:0000313" key="5">
    <source>
        <dbReference type="Proteomes" id="UP000289738"/>
    </source>
</evidence>
<comment type="subcellular location">
    <subcellularLocation>
        <location evidence="1">Cell membrane</location>
        <topology evidence="1">Peripheral membrane protein</topology>
        <orientation evidence="1">Cytoplasmic side</orientation>
    </subcellularLocation>
</comment>
<dbReference type="SUPFAM" id="SSF48403">
    <property type="entry name" value="Ankyrin repeat"/>
    <property type="match status" value="2"/>
</dbReference>
<keyword evidence="2" id="KW-0812">Transmembrane</keyword>
<dbReference type="GO" id="GO:0005886">
    <property type="term" value="C:plasma membrane"/>
    <property type="evidence" value="ECO:0007669"/>
    <property type="project" value="UniProtKB-SubCell"/>
</dbReference>
<feature type="transmembrane region" description="Helical" evidence="2">
    <location>
        <begin position="392"/>
        <end position="410"/>
    </location>
</feature>
<name>A0A445DI52_ARAHY</name>
<gene>
    <name evidence="4" type="ORF">Ahy_A04g020561</name>
</gene>
<evidence type="ECO:0000313" key="4">
    <source>
        <dbReference type="EMBL" id="RYR62806.1"/>
    </source>
</evidence>
<dbReference type="InterPro" id="IPR026961">
    <property type="entry name" value="PGG_dom"/>
</dbReference>
<feature type="transmembrane region" description="Helical" evidence="2">
    <location>
        <begin position="430"/>
        <end position="459"/>
    </location>
</feature>
<reference evidence="4 5" key="1">
    <citation type="submission" date="2019-01" db="EMBL/GenBank/DDBJ databases">
        <title>Sequencing of cultivated peanut Arachis hypogaea provides insights into genome evolution and oil improvement.</title>
        <authorList>
            <person name="Chen X."/>
        </authorList>
    </citation>
    <scope>NUCLEOTIDE SEQUENCE [LARGE SCALE GENOMIC DNA]</scope>
    <source>
        <strain evidence="5">cv. Fuhuasheng</strain>
        <tissue evidence="4">Leaves</tissue>
    </source>
</reference>
<dbReference type="EMBL" id="SDMP01000004">
    <property type="protein sequence ID" value="RYR62806.1"/>
    <property type="molecule type" value="Genomic_DNA"/>
</dbReference>
<dbReference type="InterPro" id="IPR002110">
    <property type="entry name" value="Ankyrin_rpt"/>
</dbReference>
<evidence type="ECO:0000256" key="2">
    <source>
        <dbReference type="SAM" id="Phobius"/>
    </source>
</evidence>
<dbReference type="Proteomes" id="UP000289738">
    <property type="component" value="Chromosome A04"/>
</dbReference>
<accession>A0A445DI52</accession>
<dbReference type="STRING" id="3818.A0A445DI52"/>
<dbReference type="InterPro" id="IPR036770">
    <property type="entry name" value="Ankyrin_rpt-contain_sf"/>
</dbReference>
<proteinExistence type="predicted"/>
<keyword evidence="2" id="KW-0472">Membrane</keyword>
<dbReference type="Pfam" id="PF13962">
    <property type="entry name" value="PGG"/>
    <property type="match status" value="1"/>
</dbReference>
<organism evidence="4 5">
    <name type="scientific">Arachis hypogaea</name>
    <name type="common">Peanut</name>
    <dbReference type="NCBI Taxonomy" id="3818"/>
    <lineage>
        <taxon>Eukaryota</taxon>
        <taxon>Viridiplantae</taxon>
        <taxon>Streptophyta</taxon>
        <taxon>Embryophyta</taxon>
        <taxon>Tracheophyta</taxon>
        <taxon>Spermatophyta</taxon>
        <taxon>Magnoliopsida</taxon>
        <taxon>eudicotyledons</taxon>
        <taxon>Gunneridae</taxon>
        <taxon>Pentapetalae</taxon>
        <taxon>rosids</taxon>
        <taxon>fabids</taxon>
        <taxon>Fabales</taxon>
        <taxon>Fabaceae</taxon>
        <taxon>Papilionoideae</taxon>
        <taxon>50 kb inversion clade</taxon>
        <taxon>dalbergioids sensu lato</taxon>
        <taxon>Dalbergieae</taxon>
        <taxon>Pterocarpus clade</taxon>
        <taxon>Arachis</taxon>
    </lineage>
</organism>
<dbReference type="AlphaFoldDB" id="A0A445DI52"/>